<dbReference type="Pfam" id="PF14279">
    <property type="entry name" value="HNH_5"/>
    <property type="match status" value="1"/>
</dbReference>
<evidence type="ECO:0000313" key="2">
    <source>
        <dbReference type="EMBL" id="NEN24200.1"/>
    </source>
</evidence>
<feature type="domain" description="HNH endonuclease 5" evidence="1">
    <location>
        <begin position="39"/>
        <end position="80"/>
    </location>
</feature>
<comment type="caution">
    <text evidence="2">The sequence shown here is derived from an EMBL/GenBank/DDBJ whole genome shotgun (WGS) entry which is preliminary data.</text>
</comment>
<dbReference type="GO" id="GO:0004519">
    <property type="term" value="F:endonuclease activity"/>
    <property type="evidence" value="ECO:0007669"/>
    <property type="project" value="UniProtKB-KW"/>
</dbReference>
<accession>A0A7K3WR99</accession>
<reference evidence="2 3" key="1">
    <citation type="submission" date="2020-02" db="EMBL/GenBank/DDBJ databases">
        <title>Out from the shadows clarifying the taxonomy of the family Cryomorphaceae and related taxa by utilizing the GTDB taxonomic framework.</title>
        <authorList>
            <person name="Bowman J.P."/>
        </authorList>
    </citation>
    <scope>NUCLEOTIDE SEQUENCE [LARGE SCALE GENOMIC DNA]</scope>
    <source>
        <strain evidence="2 3">QSSC 1-22</strain>
    </source>
</reference>
<evidence type="ECO:0000313" key="3">
    <source>
        <dbReference type="Proteomes" id="UP000486602"/>
    </source>
</evidence>
<dbReference type="Proteomes" id="UP000486602">
    <property type="component" value="Unassembled WGS sequence"/>
</dbReference>
<evidence type="ECO:0000259" key="1">
    <source>
        <dbReference type="Pfam" id="PF14279"/>
    </source>
</evidence>
<gene>
    <name evidence="2" type="ORF">G3O08_11870</name>
</gene>
<dbReference type="InterPro" id="IPR029471">
    <property type="entry name" value="HNH_5"/>
</dbReference>
<keyword evidence="2" id="KW-0378">Hydrolase</keyword>
<dbReference type="EMBL" id="JAAGVY010000021">
    <property type="protein sequence ID" value="NEN24200.1"/>
    <property type="molecule type" value="Genomic_DNA"/>
</dbReference>
<dbReference type="AlphaFoldDB" id="A0A7K3WR99"/>
<organism evidence="2 3">
    <name type="scientific">Cryomorpha ignava</name>
    <dbReference type="NCBI Taxonomy" id="101383"/>
    <lineage>
        <taxon>Bacteria</taxon>
        <taxon>Pseudomonadati</taxon>
        <taxon>Bacteroidota</taxon>
        <taxon>Flavobacteriia</taxon>
        <taxon>Flavobacteriales</taxon>
        <taxon>Cryomorphaceae</taxon>
        <taxon>Cryomorpha</taxon>
    </lineage>
</organism>
<keyword evidence="3" id="KW-1185">Reference proteome</keyword>
<dbReference type="RefSeq" id="WP_163285593.1">
    <property type="nucleotide sequence ID" value="NZ_JAAGVY010000021.1"/>
</dbReference>
<sequence length="331" mass="38552">MKEIEKQIATPNTFFNNYRKVSDSIEAAKSDKPKNQRTCRFCGSKNETNYRTKAHIIPELLGAHNHLSDSECDLCNRIFAEHENHLANFYGPFNSLLGIRTKKKVPVFKSRNEQYCTSISVKNENGTPRIFFGDNLNDFKFDNDRKRLTINFKKKSFIPVAVYKSFLKMAISICPDDSLIHFESLIKWLMDVKSKHPANQFPFLLYRTRLTKMKFDKPFATLYFPSITSNTNPNFSRLATIVVHAGISVFQTFFLIDENLEIDTKDEIPFYKYPAYVHDIKTPDNCEKFEVPINSLSKLKQIILNGDKKVDYDDELIHLSFKKVRRSKDIE</sequence>
<keyword evidence="2" id="KW-0540">Nuclease</keyword>
<protein>
    <submittedName>
        <fullName evidence="2">HNH endonuclease</fullName>
    </submittedName>
</protein>
<name>A0A7K3WR99_9FLAO</name>
<proteinExistence type="predicted"/>
<keyword evidence="2" id="KW-0255">Endonuclease</keyword>